<dbReference type="Gene3D" id="3.40.50.300">
    <property type="entry name" value="P-loop containing nucleotide triphosphate hydrolases"/>
    <property type="match status" value="1"/>
</dbReference>
<evidence type="ECO:0000313" key="1">
    <source>
        <dbReference type="EMBL" id="VYU15076.1"/>
    </source>
</evidence>
<dbReference type="EC" id="2.7.10.2" evidence="1"/>
<name>A0A6N3CDI0_9FIRM</name>
<reference evidence="1" key="1">
    <citation type="submission" date="2019-11" db="EMBL/GenBank/DDBJ databases">
        <authorList>
            <person name="Feng L."/>
        </authorList>
    </citation>
    <scope>NUCLEOTIDE SEQUENCE</scope>
    <source>
        <strain evidence="1">IbartlettiiLFYP30</strain>
    </source>
</reference>
<gene>
    <name evidence="1" type="primary">cpsD</name>
    <name evidence="1" type="ORF">IBLFYP30_01865</name>
</gene>
<keyword evidence="1" id="KW-0808">Transferase</keyword>
<dbReference type="GO" id="GO:0004715">
    <property type="term" value="F:non-membrane spanning protein tyrosine kinase activity"/>
    <property type="evidence" value="ECO:0007669"/>
    <property type="project" value="UniProtKB-EC"/>
</dbReference>
<dbReference type="EMBL" id="CACRUE010000028">
    <property type="protein sequence ID" value="VYU15076.1"/>
    <property type="molecule type" value="Genomic_DNA"/>
</dbReference>
<accession>A0A6N3CDI0</accession>
<organism evidence="1">
    <name type="scientific">Intestinibacter bartlettii</name>
    <dbReference type="NCBI Taxonomy" id="261299"/>
    <lineage>
        <taxon>Bacteria</taxon>
        <taxon>Bacillati</taxon>
        <taxon>Bacillota</taxon>
        <taxon>Clostridia</taxon>
        <taxon>Peptostreptococcales</taxon>
        <taxon>Peptostreptococcaceae</taxon>
        <taxon>Intestinibacter</taxon>
    </lineage>
</organism>
<protein>
    <submittedName>
        <fullName evidence="1">Tyrosine-protein kinase CpsD</fullName>
        <ecNumber evidence="1">2.7.10.2</ecNumber>
    </submittedName>
</protein>
<keyword evidence="1" id="KW-0418">Kinase</keyword>
<dbReference type="InterPro" id="IPR027417">
    <property type="entry name" value="P-loop_NTPase"/>
</dbReference>
<proteinExistence type="predicted"/>
<dbReference type="SUPFAM" id="SSF52540">
    <property type="entry name" value="P-loop containing nucleoside triphosphate hydrolases"/>
    <property type="match status" value="1"/>
</dbReference>
<sequence length="115" mass="13695">MKDIVSNFREQYYYILIDSPPISRMNDACIITQYVYGTIIVNAVGEVDSRISKITLEKLNKVGANIVGIILNKFKPENNNYYSYYSYYGYYDEEKKGLKRLFHFKKYKKHNKHKK</sequence>
<dbReference type="RefSeq" id="WP_156530908.1">
    <property type="nucleotide sequence ID" value="NZ_CACRUE010000028.1"/>
</dbReference>
<dbReference type="AlphaFoldDB" id="A0A6N3CDI0"/>